<protein>
    <submittedName>
        <fullName evidence="1">Uncharacterized protein</fullName>
    </submittedName>
</protein>
<dbReference type="EMBL" id="BARS01048262">
    <property type="protein sequence ID" value="GAG34654.1"/>
    <property type="molecule type" value="Genomic_DNA"/>
</dbReference>
<dbReference type="AlphaFoldDB" id="X0WUI8"/>
<comment type="caution">
    <text evidence="1">The sequence shown here is derived from an EMBL/GenBank/DDBJ whole genome shotgun (WGS) entry which is preliminary data.</text>
</comment>
<evidence type="ECO:0000313" key="1">
    <source>
        <dbReference type="EMBL" id="GAG34654.1"/>
    </source>
</evidence>
<gene>
    <name evidence="1" type="ORF">S01H1_72374</name>
</gene>
<reference evidence="1" key="1">
    <citation type="journal article" date="2014" name="Front. Microbiol.">
        <title>High frequency of phylogenetically diverse reductive dehalogenase-homologous genes in deep subseafloor sedimentary metagenomes.</title>
        <authorList>
            <person name="Kawai M."/>
            <person name="Futagami T."/>
            <person name="Toyoda A."/>
            <person name="Takaki Y."/>
            <person name="Nishi S."/>
            <person name="Hori S."/>
            <person name="Arai W."/>
            <person name="Tsubouchi T."/>
            <person name="Morono Y."/>
            <person name="Uchiyama I."/>
            <person name="Ito T."/>
            <person name="Fujiyama A."/>
            <person name="Inagaki F."/>
            <person name="Takami H."/>
        </authorList>
    </citation>
    <scope>NUCLEOTIDE SEQUENCE</scope>
    <source>
        <strain evidence="1">Expedition CK06-06</strain>
    </source>
</reference>
<organism evidence="1">
    <name type="scientific">marine sediment metagenome</name>
    <dbReference type="NCBI Taxonomy" id="412755"/>
    <lineage>
        <taxon>unclassified sequences</taxon>
        <taxon>metagenomes</taxon>
        <taxon>ecological metagenomes</taxon>
    </lineage>
</organism>
<proteinExistence type="predicted"/>
<sequence>LMPGVWNTRDGEVAIRREMERLTDLGPAPHYCYTLQAWITGDQIDFCGHAEITPTCHACQHAGEIHEHCEGCH</sequence>
<feature type="non-terminal residue" evidence="1">
    <location>
        <position position="1"/>
    </location>
</feature>
<name>X0WUI8_9ZZZZ</name>
<accession>X0WUI8</accession>